<keyword evidence="2" id="KW-1185">Reference proteome</keyword>
<dbReference type="InterPro" id="IPR013320">
    <property type="entry name" value="ConA-like_dom_sf"/>
</dbReference>
<dbReference type="Proteomes" id="UP001165667">
    <property type="component" value="Unassembled WGS sequence"/>
</dbReference>
<sequence length="206" mass="22770">MPNVDLRSGTWLNRPAGVKAERDRLVVTTEAGTDFWRHTHYGFIRDTGHFLGFDVGPSFSAEIRICAHYETLYDQAGLMLRAAPELWVKAGVEFSDGCPRLAVVVTDHRSDWSLSGAPNELSDLRLRMTLKDEALRIQASTDHRTWTLLRLTPFASHGRPLRVGPMCCTPERAGLDVELSDLSIGPANTADLHDTSGIAANTTQID</sequence>
<accession>A0AA42CNI7</accession>
<gene>
    <name evidence="1" type="ORF">M8523_33675</name>
</gene>
<dbReference type="EMBL" id="JAMOIM010000068">
    <property type="protein sequence ID" value="MCW6512841.1"/>
    <property type="molecule type" value="Genomic_DNA"/>
</dbReference>
<reference evidence="1" key="1">
    <citation type="submission" date="2022-05" db="EMBL/GenBank/DDBJ databases">
        <authorList>
            <person name="Pankratov T."/>
        </authorList>
    </citation>
    <scope>NUCLEOTIDE SEQUENCE</scope>
    <source>
        <strain evidence="1">BP6-180914</strain>
    </source>
</reference>
<dbReference type="AlphaFoldDB" id="A0AA42CNI7"/>
<comment type="caution">
    <text evidence="1">The sequence shown here is derived from an EMBL/GenBank/DDBJ whole genome shotgun (WGS) entry which is preliminary data.</text>
</comment>
<dbReference type="PANTHER" id="PTHR35332:SF2">
    <property type="entry name" value="REGULATION OF ENOLASE PROTEIN 1"/>
    <property type="match status" value="1"/>
</dbReference>
<dbReference type="Pfam" id="PF07081">
    <property type="entry name" value="DUF1349"/>
    <property type="match status" value="1"/>
</dbReference>
<dbReference type="Gene3D" id="2.60.120.200">
    <property type="match status" value="1"/>
</dbReference>
<protein>
    <submittedName>
        <fullName evidence="1">DUF1349 domain-containing protein</fullName>
    </submittedName>
</protein>
<evidence type="ECO:0000313" key="1">
    <source>
        <dbReference type="EMBL" id="MCW6512841.1"/>
    </source>
</evidence>
<dbReference type="PANTHER" id="PTHR35332">
    <property type="entry name" value="REGULATION OF ENOLASE PROTEIN 1"/>
    <property type="match status" value="1"/>
</dbReference>
<dbReference type="SUPFAM" id="SSF49899">
    <property type="entry name" value="Concanavalin A-like lectins/glucanases"/>
    <property type="match status" value="1"/>
</dbReference>
<dbReference type="InterPro" id="IPR015987">
    <property type="entry name" value="UCP022704"/>
</dbReference>
<name>A0AA42CNI7_9HYPH</name>
<evidence type="ECO:0000313" key="2">
    <source>
        <dbReference type="Proteomes" id="UP001165667"/>
    </source>
</evidence>
<dbReference type="PIRSF" id="PIRSF022704">
    <property type="entry name" value="UCP022704"/>
    <property type="match status" value="1"/>
</dbReference>
<proteinExistence type="predicted"/>
<dbReference type="InterPro" id="IPR009784">
    <property type="entry name" value="DUF1349"/>
</dbReference>
<dbReference type="RefSeq" id="WP_282589215.1">
    <property type="nucleotide sequence ID" value="NZ_JAMOIM010000068.1"/>
</dbReference>
<organism evidence="1 2">
    <name type="scientific">Lichenifustis flavocetrariae</name>
    <dbReference type="NCBI Taxonomy" id="2949735"/>
    <lineage>
        <taxon>Bacteria</taxon>
        <taxon>Pseudomonadati</taxon>
        <taxon>Pseudomonadota</taxon>
        <taxon>Alphaproteobacteria</taxon>
        <taxon>Hyphomicrobiales</taxon>
        <taxon>Lichenihabitantaceae</taxon>
        <taxon>Lichenifustis</taxon>
    </lineage>
</organism>